<evidence type="ECO:0000259" key="8">
    <source>
        <dbReference type="Pfam" id="PF02770"/>
    </source>
</evidence>
<dbReference type="InterPro" id="IPR036250">
    <property type="entry name" value="AcylCo_DH-like_C"/>
</dbReference>
<evidence type="ECO:0000256" key="5">
    <source>
        <dbReference type="ARBA" id="ARBA00023002"/>
    </source>
</evidence>
<dbReference type="InterPro" id="IPR006091">
    <property type="entry name" value="Acyl-CoA_Oxase/DH_mid-dom"/>
</dbReference>
<dbReference type="RefSeq" id="WP_072987466.1">
    <property type="nucleotide sequence ID" value="NZ_FQZB01000009.1"/>
</dbReference>
<dbReference type="InterPro" id="IPR037069">
    <property type="entry name" value="AcylCoA_DH/ox_N_sf"/>
</dbReference>
<feature type="domain" description="Acyl-CoA oxidase/dehydrogenase middle" evidence="8">
    <location>
        <begin position="121"/>
        <end position="211"/>
    </location>
</feature>
<dbReference type="SUPFAM" id="SSF47203">
    <property type="entry name" value="Acyl-CoA dehydrogenase C-terminal domain-like"/>
    <property type="match status" value="1"/>
</dbReference>
<dbReference type="PROSITE" id="PS00073">
    <property type="entry name" value="ACYL_COA_DH_2"/>
    <property type="match status" value="1"/>
</dbReference>
<name>A0A1M6KVT5_9CLOT</name>
<evidence type="ECO:0000256" key="4">
    <source>
        <dbReference type="ARBA" id="ARBA00022827"/>
    </source>
</evidence>
<dbReference type="Pfam" id="PF02770">
    <property type="entry name" value="Acyl-CoA_dh_M"/>
    <property type="match status" value="1"/>
</dbReference>
<reference evidence="10 11" key="1">
    <citation type="submission" date="2016-11" db="EMBL/GenBank/DDBJ databases">
        <authorList>
            <person name="Jaros S."/>
            <person name="Januszkiewicz K."/>
            <person name="Wedrychowicz H."/>
        </authorList>
    </citation>
    <scope>NUCLEOTIDE SEQUENCE [LARGE SCALE GENOMIC DNA]</scope>
    <source>
        <strain evidence="10 11">DSM 21758</strain>
    </source>
</reference>
<proteinExistence type="inferred from homology"/>
<gene>
    <name evidence="10" type="ORF">SAMN02745163_02312</name>
</gene>
<dbReference type="PANTHER" id="PTHR43884">
    <property type="entry name" value="ACYL-COA DEHYDROGENASE"/>
    <property type="match status" value="1"/>
</dbReference>
<dbReference type="Gene3D" id="1.20.140.10">
    <property type="entry name" value="Butyryl-CoA Dehydrogenase, subunit A, domain 3"/>
    <property type="match status" value="1"/>
</dbReference>
<evidence type="ECO:0008006" key="12">
    <source>
        <dbReference type="Google" id="ProtNLM"/>
    </source>
</evidence>
<dbReference type="STRING" id="1121302.SAMN02745163_02312"/>
<evidence type="ECO:0000256" key="6">
    <source>
        <dbReference type="RuleBase" id="RU362125"/>
    </source>
</evidence>
<evidence type="ECO:0000313" key="11">
    <source>
        <dbReference type="Proteomes" id="UP000184310"/>
    </source>
</evidence>
<evidence type="ECO:0000259" key="7">
    <source>
        <dbReference type="Pfam" id="PF00441"/>
    </source>
</evidence>
<dbReference type="PANTHER" id="PTHR43884:SF12">
    <property type="entry name" value="ISOVALERYL-COA DEHYDROGENASE, MITOCHONDRIAL-RELATED"/>
    <property type="match status" value="1"/>
</dbReference>
<dbReference type="Proteomes" id="UP000184310">
    <property type="component" value="Unassembled WGS sequence"/>
</dbReference>
<evidence type="ECO:0000256" key="2">
    <source>
        <dbReference type="ARBA" id="ARBA00009347"/>
    </source>
</evidence>
<dbReference type="InterPro" id="IPR009075">
    <property type="entry name" value="AcylCo_DH/oxidase_C"/>
</dbReference>
<dbReference type="Pfam" id="PF02771">
    <property type="entry name" value="Acyl-CoA_dh_N"/>
    <property type="match status" value="1"/>
</dbReference>
<organism evidence="10 11">
    <name type="scientific">Clostridium cavendishii DSM 21758</name>
    <dbReference type="NCBI Taxonomy" id="1121302"/>
    <lineage>
        <taxon>Bacteria</taxon>
        <taxon>Bacillati</taxon>
        <taxon>Bacillota</taxon>
        <taxon>Clostridia</taxon>
        <taxon>Eubacteriales</taxon>
        <taxon>Clostridiaceae</taxon>
        <taxon>Clostridium</taxon>
    </lineage>
</organism>
<dbReference type="Gene3D" id="1.10.540.10">
    <property type="entry name" value="Acyl-CoA dehydrogenase/oxidase, N-terminal domain"/>
    <property type="match status" value="1"/>
</dbReference>
<feature type="domain" description="Acyl-CoA dehydrogenase/oxidase C-terminal" evidence="7">
    <location>
        <begin position="228"/>
        <end position="373"/>
    </location>
</feature>
<accession>A0A1M6KVT5</accession>
<dbReference type="InterPro" id="IPR006089">
    <property type="entry name" value="Acyl-CoA_DH_CS"/>
</dbReference>
<dbReference type="Pfam" id="PF00441">
    <property type="entry name" value="Acyl-CoA_dh_1"/>
    <property type="match status" value="1"/>
</dbReference>
<keyword evidence="4 6" id="KW-0274">FAD</keyword>
<keyword evidence="11" id="KW-1185">Reference proteome</keyword>
<evidence type="ECO:0000259" key="9">
    <source>
        <dbReference type="Pfam" id="PF02771"/>
    </source>
</evidence>
<dbReference type="FunFam" id="1.20.140.10:FF:000004">
    <property type="entry name" value="Acyl-CoA dehydrogenase FadE25"/>
    <property type="match status" value="1"/>
</dbReference>
<keyword evidence="5 6" id="KW-0560">Oxidoreductase</keyword>
<comment type="cofactor">
    <cofactor evidence="1 6">
        <name>FAD</name>
        <dbReference type="ChEBI" id="CHEBI:57692"/>
    </cofactor>
</comment>
<dbReference type="EMBL" id="FQZB01000009">
    <property type="protein sequence ID" value="SHJ63087.1"/>
    <property type="molecule type" value="Genomic_DNA"/>
</dbReference>
<dbReference type="GO" id="GO:0003995">
    <property type="term" value="F:acyl-CoA dehydrogenase activity"/>
    <property type="evidence" value="ECO:0007669"/>
    <property type="project" value="InterPro"/>
</dbReference>
<dbReference type="GO" id="GO:0050660">
    <property type="term" value="F:flavin adenine dinucleotide binding"/>
    <property type="evidence" value="ECO:0007669"/>
    <property type="project" value="InterPro"/>
</dbReference>
<dbReference type="SUPFAM" id="SSF56645">
    <property type="entry name" value="Acyl-CoA dehydrogenase NM domain-like"/>
    <property type="match status" value="1"/>
</dbReference>
<keyword evidence="3 6" id="KW-0285">Flavoprotein</keyword>
<sequence length="377" mass="42091">MEFLLKENNIKLQESLKHFVENQIIPFADIWDKEQKLPKTIVNKLAAKGYLGATISKTYGGTEMDNLSLAILNEEIGKGCSATRSLLTVHGMCSLAISRWGSKEIKEFYLPQMSSGKLIGAFALTEPNVGSNAKGVETTAEPDGDYYILNGRKKWITMAQIADVFVVYARCDEGVTAFIVDGNSQGVTIKPMFDLLGVRASMIGEISFENCRVPKKNLLAKEGFGLSHVALTCLDYGRFSIACGCVGVSQACYEESIKYSKSRKQFDNYLKDNQLIQKMITEMTVKINAARLLCYKAAYLKEINDPDSIMETWQAKYFSSKILTKIAEDSVQIHGGNGISPEYKVARLYRDSKLNEIIEGTSQVHEMLIAKSVYRFY</sequence>
<dbReference type="InterPro" id="IPR009100">
    <property type="entry name" value="AcylCoA_DH/oxidase_NM_dom_sf"/>
</dbReference>
<dbReference type="InterPro" id="IPR013786">
    <property type="entry name" value="AcylCoA_DH/ox_N"/>
</dbReference>
<evidence type="ECO:0000256" key="3">
    <source>
        <dbReference type="ARBA" id="ARBA00022630"/>
    </source>
</evidence>
<comment type="similarity">
    <text evidence="2 6">Belongs to the acyl-CoA dehydrogenase family.</text>
</comment>
<dbReference type="Gene3D" id="2.40.110.10">
    <property type="entry name" value="Butyryl-CoA Dehydrogenase, subunit A, domain 2"/>
    <property type="match status" value="1"/>
</dbReference>
<dbReference type="InterPro" id="IPR046373">
    <property type="entry name" value="Acyl-CoA_Oxase/DH_mid-dom_sf"/>
</dbReference>
<evidence type="ECO:0000256" key="1">
    <source>
        <dbReference type="ARBA" id="ARBA00001974"/>
    </source>
</evidence>
<feature type="domain" description="Acyl-CoA dehydrogenase/oxidase N-terminal" evidence="9">
    <location>
        <begin position="10"/>
        <end position="117"/>
    </location>
</feature>
<dbReference type="AlphaFoldDB" id="A0A1M6KVT5"/>
<dbReference type="OrthoDB" id="9802447at2"/>
<dbReference type="FunFam" id="2.40.110.10:FF:000002">
    <property type="entry name" value="Acyl-CoA dehydrogenase fadE12"/>
    <property type="match status" value="1"/>
</dbReference>
<protein>
    <recommendedName>
        <fullName evidence="12">Acyl-CoA dehydrogenase</fullName>
    </recommendedName>
</protein>
<evidence type="ECO:0000313" key="10">
    <source>
        <dbReference type="EMBL" id="SHJ63087.1"/>
    </source>
</evidence>